<dbReference type="PANTHER" id="PTHR42806:SF1">
    <property type="entry name" value="GLYCINE DEHYDROGENASE (DECARBOXYLATING)"/>
    <property type="match status" value="1"/>
</dbReference>
<dbReference type="EMBL" id="FXBB01000010">
    <property type="protein sequence ID" value="SMG25398.1"/>
    <property type="molecule type" value="Genomic_DNA"/>
</dbReference>
<evidence type="ECO:0000313" key="4">
    <source>
        <dbReference type="Proteomes" id="UP000193355"/>
    </source>
</evidence>
<evidence type="ECO:0000313" key="3">
    <source>
        <dbReference type="EMBL" id="SMG25398.1"/>
    </source>
</evidence>
<dbReference type="AlphaFoldDB" id="A0A1X7JBZ0"/>
<dbReference type="Proteomes" id="UP000193355">
    <property type="component" value="Unassembled WGS sequence"/>
</dbReference>
<dbReference type="InterPro" id="IPR015424">
    <property type="entry name" value="PyrdxlP-dep_Trfase"/>
</dbReference>
<dbReference type="InterPro" id="IPR049315">
    <property type="entry name" value="GDC-P_N"/>
</dbReference>
<organism evidence="3 4">
    <name type="scientific">Dethiosulfovibrio salsuginis</name>
    <dbReference type="NCBI Taxonomy" id="561720"/>
    <lineage>
        <taxon>Bacteria</taxon>
        <taxon>Thermotogati</taxon>
        <taxon>Synergistota</taxon>
        <taxon>Synergistia</taxon>
        <taxon>Synergistales</taxon>
        <taxon>Dethiosulfovibrionaceae</taxon>
        <taxon>Dethiosulfovibrio</taxon>
    </lineage>
</organism>
<dbReference type="SUPFAM" id="SSF53383">
    <property type="entry name" value="PLP-dependent transferases"/>
    <property type="match status" value="1"/>
</dbReference>
<dbReference type="Gene3D" id="3.40.640.10">
    <property type="entry name" value="Type I PLP-dependent aspartate aminotransferase-like (Major domain)"/>
    <property type="match status" value="1"/>
</dbReference>
<dbReference type="RefSeq" id="WP_085544347.1">
    <property type="nucleotide sequence ID" value="NZ_FXBB01000010.1"/>
</dbReference>
<dbReference type="Pfam" id="PF02347">
    <property type="entry name" value="GDC-P"/>
    <property type="match status" value="1"/>
</dbReference>
<gene>
    <name evidence="3" type="ORF">SAMN06275492_11057</name>
</gene>
<protein>
    <submittedName>
        <fullName evidence="3">Glycine dehydrogenase subunit 1</fullName>
    </submittedName>
</protein>
<dbReference type="GO" id="GO:0009116">
    <property type="term" value="P:nucleoside metabolic process"/>
    <property type="evidence" value="ECO:0007669"/>
    <property type="project" value="InterPro"/>
</dbReference>
<dbReference type="STRING" id="561720.SAMN06275492_11057"/>
<dbReference type="InterPro" id="IPR015421">
    <property type="entry name" value="PyrdxlP-dep_Trfase_major"/>
</dbReference>
<proteinExistence type="predicted"/>
<dbReference type="PANTHER" id="PTHR42806">
    <property type="entry name" value="GLYCINE CLEAVAGE SYSTEM P-PROTEIN"/>
    <property type="match status" value="1"/>
</dbReference>
<keyword evidence="1" id="KW-0560">Oxidoreductase</keyword>
<evidence type="ECO:0000256" key="1">
    <source>
        <dbReference type="ARBA" id="ARBA00023002"/>
    </source>
</evidence>
<accession>A0A1X7JBZ0</accession>
<keyword evidence="4" id="KW-1185">Reference proteome</keyword>
<evidence type="ECO:0000259" key="2">
    <source>
        <dbReference type="Pfam" id="PF02347"/>
    </source>
</evidence>
<dbReference type="GO" id="GO:0004375">
    <property type="term" value="F:glycine dehydrogenase (decarboxylating) activity"/>
    <property type="evidence" value="ECO:0007669"/>
    <property type="project" value="InterPro"/>
</dbReference>
<dbReference type="OrthoDB" id="9771867at2"/>
<feature type="domain" description="Glycine cleavage system P-protein N-terminal" evidence="2">
    <location>
        <begin position="11"/>
        <end position="456"/>
    </location>
</feature>
<reference evidence="4" key="1">
    <citation type="submission" date="2017-04" db="EMBL/GenBank/DDBJ databases">
        <authorList>
            <person name="Varghese N."/>
            <person name="Submissions S."/>
        </authorList>
    </citation>
    <scope>NUCLEOTIDE SEQUENCE [LARGE SCALE GENOMIC DNA]</scope>
    <source>
        <strain evidence="4">USBA 82</strain>
    </source>
</reference>
<dbReference type="InterPro" id="IPR015422">
    <property type="entry name" value="PyrdxlP-dep_Trfase_small"/>
</dbReference>
<dbReference type="InterPro" id="IPR023010">
    <property type="entry name" value="GcvPA"/>
</dbReference>
<name>A0A1X7JBZ0_9BACT</name>
<sequence>MSCCRKIVHPYIPNSSPETKKEILDFIGADSIEELLVDIPQELRMKGDMDLPEPCLSEAELCRHMDSILEKNTSVRQAISFLGAGCYSHQVPAIVDEIISSGEFLTAYAGEPYEDHGRFQAMFEYQSMMAELLDVDVCNVPTYDGAQAAGNALRMASRIVGRKTVIMAGAINPDRRKVVETYLDSILSIKTVGYDGETGLVDLKDLSEKLDETVAAVFVENPTYLGAIETQGQTISEMAHKIGAMFVVFVDPSSLGVLQPPSRYGADISCGDIQPLGIHMHYGTGGGFIATADDPKIVEEYPSRLFSVAPTSHGEWGFGDVLWERTSFANRDSCKEFVGTHAALWGIAAGVYLATMGPKGMEDLGREIMQRSLYAKKLLSSVPGVKVDRFKSTSFKEFVVDLNGTGKTVEELNRYLLDKGIFGGKDISKEFPELGQAALYCVTEMVSPRDIETLVEAIRSFVE</sequence>
<dbReference type="NCBIfam" id="NF001696">
    <property type="entry name" value="PRK00451.1"/>
    <property type="match status" value="1"/>
</dbReference>
<dbReference type="Gene3D" id="3.90.1150.10">
    <property type="entry name" value="Aspartate Aminotransferase, domain 1"/>
    <property type="match status" value="1"/>
</dbReference>